<dbReference type="InterPro" id="IPR050627">
    <property type="entry name" value="Nitroreductase/BluB"/>
</dbReference>
<dbReference type="Pfam" id="PF00881">
    <property type="entry name" value="Nitroreductase"/>
    <property type="match status" value="1"/>
</dbReference>
<proteinExistence type="predicted"/>
<dbReference type="InterPro" id="IPR029479">
    <property type="entry name" value="Nitroreductase"/>
</dbReference>
<organism evidence="5 6">
    <name type="scientific">Sphingomonas chungangi</name>
    <dbReference type="NCBI Taxonomy" id="2683589"/>
    <lineage>
        <taxon>Bacteria</taxon>
        <taxon>Pseudomonadati</taxon>
        <taxon>Pseudomonadota</taxon>
        <taxon>Alphaproteobacteria</taxon>
        <taxon>Sphingomonadales</taxon>
        <taxon>Sphingomonadaceae</taxon>
        <taxon>Sphingomonas</taxon>
    </lineage>
</organism>
<dbReference type="PANTHER" id="PTHR23026:SF90">
    <property type="entry name" value="IODOTYROSINE DEIODINASE 1"/>
    <property type="match status" value="1"/>
</dbReference>
<dbReference type="Gene3D" id="3.40.109.10">
    <property type="entry name" value="NADH Oxidase"/>
    <property type="match status" value="1"/>
</dbReference>
<evidence type="ECO:0000313" key="6">
    <source>
        <dbReference type="Proteomes" id="UP000570166"/>
    </source>
</evidence>
<dbReference type="InterPro" id="IPR000415">
    <property type="entry name" value="Nitroreductase-like"/>
</dbReference>
<name>A0A838L8A6_9SPHN</name>
<dbReference type="SUPFAM" id="SSF55469">
    <property type="entry name" value="FMN-dependent nitroreductase-like"/>
    <property type="match status" value="1"/>
</dbReference>
<dbReference type="GO" id="GO:0016491">
    <property type="term" value="F:oxidoreductase activity"/>
    <property type="evidence" value="ECO:0007669"/>
    <property type="project" value="UniProtKB-KW"/>
</dbReference>
<dbReference type="AlphaFoldDB" id="A0A838L8A6"/>
<evidence type="ECO:0000256" key="2">
    <source>
        <dbReference type="ARBA" id="ARBA00022643"/>
    </source>
</evidence>
<dbReference type="EMBL" id="JACEIB010000003">
    <property type="protein sequence ID" value="MBA2933768.1"/>
    <property type="molecule type" value="Genomic_DNA"/>
</dbReference>
<evidence type="ECO:0000259" key="4">
    <source>
        <dbReference type="Pfam" id="PF00881"/>
    </source>
</evidence>
<accession>A0A838L8A6</accession>
<feature type="domain" description="Nitroreductase" evidence="4">
    <location>
        <begin position="22"/>
        <end position="205"/>
    </location>
</feature>
<keyword evidence="2" id="KW-0288">FMN</keyword>
<dbReference type="Proteomes" id="UP000570166">
    <property type="component" value="Unassembled WGS sequence"/>
</dbReference>
<sequence length="234" mass="25076">MTASADPPPLFLEPAAAFAKIVAERRSVRGFRPDPVPDALIERIFTIAGQAPSNCNAQPWITHLVSGASLARIRAMLRAEAEAKRFDPDVPVTTAYAGAYKARRIGAAVALFEATGVGRDDEAARQASTMRNFDLFDAPHAAFIFMPRVFGMREAADIGMYAQTLMLALTAHGLASCPQAAIGLFAGALKRELGIADDLICLFGISFGRADEAHPSCNAITRRAPLAELLVRHD</sequence>
<evidence type="ECO:0000256" key="3">
    <source>
        <dbReference type="ARBA" id="ARBA00023002"/>
    </source>
</evidence>
<dbReference type="PANTHER" id="PTHR23026">
    <property type="entry name" value="NADPH NITROREDUCTASE"/>
    <property type="match status" value="1"/>
</dbReference>
<keyword evidence="6" id="KW-1185">Reference proteome</keyword>
<gene>
    <name evidence="5" type="ORF">HZF05_06605</name>
</gene>
<dbReference type="RefSeq" id="WP_160363567.1">
    <property type="nucleotide sequence ID" value="NZ_JACEIB010000003.1"/>
</dbReference>
<keyword evidence="1" id="KW-0285">Flavoprotein</keyword>
<dbReference type="CDD" id="cd02136">
    <property type="entry name" value="PnbA_NfnB-like"/>
    <property type="match status" value="1"/>
</dbReference>
<comment type="caution">
    <text evidence="5">The sequence shown here is derived from an EMBL/GenBank/DDBJ whole genome shotgun (WGS) entry which is preliminary data.</text>
</comment>
<protein>
    <submittedName>
        <fullName evidence="5">Nitroreductase</fullName>
    </submittedName>
</protein>
<reference evidence="5 6" key="1">
    <citation type="submission" date="2020-07" db="EMBL/GenBank/DDBJ databases">
        <authorList>
            <person name="Sun Q."/>
        </authorList>
    </citation>
    <scope>NUCLEOTIDE SEQUENCE [LARGE SCALE GENOMIC DNA]</scope>
    <source>
        <strain evidence="5 6">CGMCC 1.13654</strain>
    </source>
</reference>
<evidence type="ECO:0000313" key="5">
    <source>
        <dbReference type="EMBL" id="MBA2933768.1"/>
    </source>
</evidence>
<evidence type="ECO:0000256" key="1">
    <source>
        <dbReference type="ARBA" id="ARBA00022630"/>
    </source>
</evidence>
<keyword evidence="3" id="KW-0560">Oxidoreductase</keyword>